<dbReference type="PRINTS" id="PR00081">
    <property type="entry name" value="GDHRDH"/>
</dbReference>
<dbReference type="PRINTS" id="PR00080">
    <property type="entry name" value="SDRFAMILY"/>
</dbReference>
<dbReference type="AlphaFoldDB" id="A0A6N8HVX1"/>
<accession>A0A7G8TFL5</accession>
<organism evidence="5 7">
    <name type="scientific">Caproicibacter fermentans</name>
    <dbReference type="NCBI Taxonomy" id="2576756"/>
    <lineage>
        <taxon>Bacteria</taxon>
        <taxon>Bacillati</taxon>
        <taxon>Bacillota</taxon>
        <taxon>Clostridia</taxon>
        <taxon>Eubacteriales</taxon>
        <taxon>Acutalibacteraceae</taxon>
        <taxon>Caproicibacter</taxon>
    </lineage>
</organism>
<sequence>MKALITGASSGIGRDFARELSKRGYDLVLAARRVPRMEELARQLQTHVSVVGADLSLKDQCYDLYRQVRGEEIDVLINCAGFGVFGPFDETDLERELNLINVNIRAVHILTKLFYRDFKQRDSGHILNVSSSAAFQPGPLLSSYYASKAYVLRLTQALAEELRRDGSRVYIGALCPGPVHTEFDSVADVRFSVKGLSSEYVARYAVQKMFARKTLIVPGFSMKAALFGERFLPESAVVRIAYHMQKRKTRPGP</sequence>
<protein>
    <submittedName>
        <fullName evidence="6">SDR family oxidoreductase</fullName>
    </submittedName>
    <submittedName>
        <fullName evidence="5">Short chain dehydrogenase</fullName>
    </submittedName>
</protein>
<evidence type="ECO:0000313" key="6">
    <source>
        <dbReference type="EMBL" id="QNK42406.1"/>
    </source>
</evidence>
<gene>
    <name evidence="5" type="ORF">CAFE_03720</name>
    <name evidence="6" type="ORF">HCR03_09455</name>
</gene>
<dbReference type="SUPFAM" id="SSF51735">
    <property type="entry name" value="NAD(P)-binding Rossmann-fold domains"/>
    <property type="match status" value="1"/>
</dbReference>
<dbReference type="CDD" id="cd05233">
    <property type="entry name" value="SDR_c"/>
    <property type="match status" value="1"/>
</dbReference>
<dbReference type="Proteomes" id="UP000515909">
    <property type="component" value="Chromosome"/>
</dbReference>
<comment type="similarity">
    <text evidence="1 3">Belongs to the short-chain dehydrogenases/reductases (SDR) family.</text>
</comment>
<feature type="domain" description="Ketoreductase" evidence="4">
    <location>
        <begin position="2"/>
        <end position="180"/>
    </location>
</feature>
<dbReference type="OrthoDB" id="9808814at2"/>
<dbReference type="InterPro" id="IPR036291">
    <property type="entry name" value="NAD(P)-bd_dom_sf"/>
</dbReference>
<dbReference type="InterPro" id="IPR002347">
    <property type="entry name" value="SDR_fam"/>
</dbReference>
<dbReference type="Pfam" id="PF00106">
    <property type="entry name" value="adh_short"/>
    <property type="match status" value="1"/>
</dbReference>
<dbReference type="PIRSF" id="PIRSF000126">
    <property type="entry name" value="11-beta-HSD1"/>
    <property type="match status" value="1"/>
</dbReference>
<dbReference type="PANTHER" id="PTHR44196:SF2">
    <property type="entry name" value="SHORT-CHAIN DEHYDROGENASE-RELATED"/>
    <property type="match status" value="1"/>
</dbReference>
<dbReference type="GO" id="GO:0016020">
    <property type="term" value="C:membrane"/>
    <property type="evidence" value="ECO:0007669"/>
    <property type="project" value="TreeGrafter"/>
</dbReference>
<dbReference type="RefSeq" id="WP_066642684.1">
    <property type="nucleotide sequence ID" value="NZ_CP060286.1"/>
</dbReference>
<dbReference type="KEGG" id="cfem:HCR03_09455"/>
<reference evidence="5 7" key="1">
    <citation type="submission" date="2019-09" db="EMBL/GenBank/DDBJ databases">
        <title>Genome sequence of Clostridium sp. EA1.</title>
        <authorList>
            <person name="Poehlein A."/>
            <person name="Bengelsdorf F.R."/>
            <person name="Daniel R."/>
        </authorList>
    </citation>
    <scope>NUCLEOTIDE SEQUENCE [LARGE SCALE GENOMIC DNA]</scope>
    <source>
        <strain evidence="5 7">EA1</strain>
    </source>
</reference>
<evidence type="ECO:0000313" key="8">
    <source>
        <dbReference type="Proteomes" id="UP000515909"/>
    </source>
</evidence>
<reference evidence="6 8" key="2">
    <citation type="submission" date="2020-08" db="EMBL/GenBank/DDBJ databases">
        <title>The isolate Caproiciproducens sp. 7D4C2 produces n-caproate at mildly acidic conditions from hexoses: genome and rBOX comparison with related strains and chain-elongating bacteria.</title>
        <authorList>
            <person name="Esquivel-Elizondo S."/>
            <person name="Bagci C."/>
            <person name="Temovska M."/>
            <person name="Jeon B.S."/>
            <person name="Bessarab I."/>
            <person name="Williams R.B.H."/>
            <person name="Huson D.H."/>
            <person name="Angenent L.T."/>
        </authorList>
    </citation>
    <scope>NUCLEOTIDE SEQUENCE [LARGE SCALE GENOMIC DNA]</scope>
    <source>
        <strain evidence="6 8">7D4C2</strain>
    </source>
</reference>
<keyword evidence="7" id="KW-1185">Reference proteome</keyword>
<name>A0A6N8HVX1_9FIRM</name>
<dbReference type="GO" id="GO:0016491">
    <property type="term" value="F:oxidoreductase activity"/>
    <property type="evidence" value="ECO:0007669"/>
    <property type="project" value="UniProtKB-KW"/>
</dbReference>
<dbReference type="PANTHER" id="PTHR44196">
    <property type="entry name" value="DEHYDROGENASE/REDUCTASE SDR FAMILY MEMBER 7B"/>
    <property type="match status" value="1"/>
</dbReference>
<dbReference type="Proteomes" id="UP000469440">
    <property type="component" value="Unassembled WGS sequence"/>
</dbReference>
<evidence type="ECO:0000313" key="5">
    <source>
        <dbReference type="EMBL" id="MVB09707.1"/>
    </source>
</evidence>
<proteinExistence type="inferred from homology"/>
<dbReference type="InterPro" id="IPR057326">
    <property type="entry name" value="KR_dom"/>
</dbReference>
<dbReference type="EMBL" id="CP060286">
    <property type="protein sequence ID" value="QNK42406.1"/>
    <property type="molecule type" value="Genomic_DNA"/>
</dbReference>
<evidence type="ECO:0000256" key="1">
    <source>
        <dbReference type="ARBA" id="ARBA00006484"/>
    </source>
</evidence>
<dbReference type="SMART" id="SM00822">
    <property type="entry name" value="PKS_KR"/>
    <property type="match status" value="1"/>
</dbReference>
<evidence type="ECO:0000259" key="4">
    <source>
        <dbReference type="SMART" id="SM00822"/>
    </source>
</evidence>
<dbReference type="EMBL" id="VWXL01000014">
    <property type="protein sequence ID" value="MVB09707.1"/>
    <property type="molecule type" value="Genomic_DNA"/>
</dbReference>
<evidence type="ECO:0000256" key="2">
    <source>
        <dbReference type="ARBA" id="ARBA00023002"/>
    </source>
</evidence>
<evidence type="ECO:0000313" key="7">
    <source>
        <dbReference type="Proteomes" id="UP000469440"/>
    </source>
</evidence>
<dbReference type="Gene3D" id="3.40.50.720">
    <property type="entry name" value="NAD(P)-binding Rossmann-like Domain"/>
    <property type="match status" value="1"/>
</dbReference>
<evidence type="ECO:0000256" key="3">
    <source>
        <dbReference type="RuleBase" id="RU000363"/>
    </source>
</evidence>
<accession>A0A6N8HVX1</accession>
<keyword evidence="2" id="KW-0560">Oxidoreductase</keyword>